<dbReference type="Proteomes" id="UP000785679">
    <property type="component" value="Unassembled WGS sequence"/>
</dbReference>
<dbReference type="InterPro" id="IPR001487">
    <property type="entry name" value="Bromodomain"/>
</dbReference>
<dbReference type="Pfam" id="PF00439">
    <property type="entry name" value="Bromodomain"/>
    <property type="match status" value="1"/>
</dbReference>
<dbReference type="Gene3D" id="1.20.920.10">
    <property type="entry name" value="Bromodomain-like"/>
    <property type="match status" value="1"/>
</dbReference>
<evidence type="ECO:0000256" key="2">
    <source>
        <dbReference type="PROSITE-ProRule" id="PRU00035"/>
    </source>
</evidence>
<keyword evidence="3" id="KW-0732">Signal</keyword>
<comment type="caution">
    <text evidence="5">The sequence shown here is derived from an EMBL/GenBank/DDBJ whole genome shotgun (WGS) entry which is preliminary data.</text>
</comment>
<feature type="domain" description="Bromo" evidence="4">
    <location>
        <begin position="20"/>
        <end position="72"/>
    </location>
</feature>
<accession>A0A8J8NM94</accession>
<organism evidence="5 6">
    <name type="scientific">Halteria grandinella</name>
    <dbReference type="NCBI Taxonomy" id="5974"/>
    <lineage>
        <taxon>Eukaryota</taxon>
        <taxon>Sar</taxon>
        <taxon>Alveolata</taxon>
        <taxon>Ciliophora</taxon>
        <taxon>Intramacronucleata</taxon>
        <taxon>Spirotrichea</taxon>
        <taxon>Stichotrichia</taxon>
        <taxon>Sporadotrichida</taxon>
        <taxon>Halteriidae</taxon>
        <taxon>Halteria</taxon>
    </lineage>
</organism>
<keyword evidence="6" id="KW-1185">Reference proteome</keyword>
<dbReference type="PROSITE" id="PS50014">
    <property type="entry name" value="BROMODOMAIN_2"/>
    <property type="match status" value="1"/>
</dbReference>
<evidence type="ECO:0000313" key="5">
    <source>
        <dbReference type="EMBL" id="TNV76914.1"/>
    </source>
</evidence>
<name>A0A8J8NM94_HALGN</name>
<protein>
    <recommendedName>
        <fullName evidence="4">Bromo domain-containing protein</fullName>
    </recommendedName>
</protein>
<evidence type="ECO:0000259" key="4">
    <source>
        <dbReference type="PROSITE" id="PS50014"/>
    </source>
</evidence>
<gene>
    <name evidence="5" type="ORF">FGO68_gene7255</name>
</gene>
<feature type="chain" id="PRO_5035177992" description="Bromo domain-containing protein" evidence="3">
    <location>
        <begin position="18"/>
        <end position="219"/>
    </location>
</feature>
<keyword evidence="1 2" id="KW-0103">Bromodomain</keyword>
<sequence length="219" mass="26157">MAKQIFFVSQFLLLGLGQEDYPEIVGKCLDLRLIRKKLGVKNKYKKYKQFFKDLIRVFDNQKRYQQRGTRLYKHADLLQRLTRKLISRFKKDVNMKMHSDEARVDQISFEQREELGKKIIKLTKQSLSKLIEYLREHHSLCIEDDDEIDCSSPKENQAVEKDLSGRLDGQKDRIMIVRINELDKNRFMKVQGFVDELINRYYKIYGHRLGLNPENTLII</sequence>
<dbReference type="SUPFAM" id="SSF47370">
    <property type="entry name" value="Bromodomain"/>
    <property type="match status" value="1"/>
</dbReference>
<dbReference type="PANTHER" id="PTHR45926">
    <property type="entry name" value="OSJNBA0053K19.4 PROTEIN"/>
    <property type="match status" value="1"/>
</dbReference>
<dbReference type="InterPro" id="IPR036427">
    <property type="entry name" value="Bromodomain-like_sf"/>
</dbReference>
<reference evidence="5" key="1">
    <citation type="submission" date="2019-06" db="EMBL/GenBank/DDBJ databases">
        <authorList>
            <person name="Zheng W."/>
        </authorList>
    </citation>
    <scope>NUCLEOTIDE SEQUENCE</scope>
    <source>
        <strain evidence="5">QDHG01</strain>
    </source>
</reference>
<evidence type="ECO:0000256" key="3">
    <source>
        <dbReference type="SAM" id="SignalP"/>
    </source>
</evidence>
<dbReference type="EMBL" id="RRYP01012738">
    <property type="protein sequence ID" value="TNV76914.1"/>
    <property type="molecule type" value="Genomic_DNA"/>
</dbReference>
<feature type="signal peptide" evidence="3">
    <location>
        <begin position="1"/>
        <end position="17"/>
    </location>
</feature>
<evidence type="ECO:0000313" key="6">
    <source>
        <dbReference type="Proteomes" id="UP000785679"/>
    </source>
</evidence>
<evidence type="ECO:0000256" key="1">
    <source>
        <dbReference type="ARBA" id="ARBA00023117"/>
    </source>
</evidence>
<dbReference type="AlphaFoldDB" id="A0A8J8NM94"/>
<proteinExistence type="predicted"/>